<protein>
    <submittedName>
        <fullName evidence="1">Uncharacterized protein</fullName>
    </submittedName>
</protein>
<evidence type="ECO:0000313" key="2">
    <source>
        <dbReference type="Proteomes" id="UP000827872"/>
    </source>
</evidence>
<organism evidence="1 2">
    <name type="scientific">Sphaerodactylus townsendi</name>
    <dbReference type="NCBI Taxonomy" id="933632"/>
    <lineage>
        <taxon>Eukaryota</taxon>
        <taxon>Metazoa</taxon>
        <taxon>Chordata</taxon>
        <taxon>Craniata</taxon>
        <taxon>Vertebrata</taxon>
        <taxon>Euteleostomi</taxon>
        <taxon>Lepidosauria</taxon>
        <taxon>Squamata</taxon>
        <taxon>Bifurcata</taxon>
        <taxon>Gekkota</taxon>
        <taxon>Sphaerodactylidae</taxon>
        <taxon>Sphaerodactylus</taxon>
    </lineage>
</organism>
<keyword evidence="2" id="KW-1185">Reference proteome</keyword>
<evidence type="ECO:0000313" key="1">
    <source>
        <dbReference type="EMBL" id="KAH8017527.1"/>
    </source>
</evidence>
<reference evidence="1" key="1">
    <citation type="submission" date="2021-08" db="EMBL/GenBank/DDBJ databases">
        <title>The first chromosome-level gecko genome reveals the dynamic sex chromosomes of Neotropical dwarf geckos (Sphaerodactylidae: Sphaerodactylus).</title>
        <authorList>
            <person name="Pinto B.J."/>
            <person name="Keating S.E."/>
            <person name="Gamble T."/>
        </authorList>
    </citation>
    <scope>NUCLEOTIDE SEQUENCE</scope>
    <source>
        <strain evidence="1">TG3544</strain>
    </source>
</reference>
<proteinExistence type="predicted"/>
<sequence length="70" mass="8211">MESCIYEAKHFSNKKTNFNAVKESHSKRRYGLDVKTMVNYDYVNFPDAEEATIGFKNTLLVIDTEMRSKR</sequence>
<gene>
    <name evidence="1" type="ORF">K3G42_030370</name>
</gene>
<dbReference type="Proteomes" id="UP000827872">
    <property type="component" value="Linkage Group LG01"/>
</dbReference>
<name>A0ACB8GD69_9SAUR</name>
<dbReference type="EMBL" id="CM037614">
    <property type="protein sequence ID" value="KAH8017527.1"/>
    <property type="molecule type" value="Genomic_DNA"/>
</dbReference>
<accession>A0ACB8GD69</accession>
<comment type="caution">
    <text evidence="1">The sequence shown here is derived from an EMBL/GenBank/DDBJ whole genome shotgun (WGS) entry which is preliminary data.</text>
</comment>